<feature type="domain" description="HTH marR-type" evidence="4">
    <location>
        <begin position="5"/>
        <end position="137"/>
    </location>
</feature>
<dbReference type="InterPro" id="IPR011991">
    <property type="entry name" value="ArsR-like_HTH"/>
</dbReference>
<dbReference type="SUPFAM" id="SSF46785">
    <property type="entry name" value="Winged helix' DNA-binding domain"/>
    <property type="match status" value="1"/>
</dbReference>
<reference evidence="5 6" key="1">
    <citation type="journal article" date="2021" name="ISME Commun">
        <title>Automated analysis of genomic sequences facilitates high-throughput and comprehensive description of bacteria.</title>
        <authorList>
            <person name="Hitch T.C.A."/>
        </authorList>
    </citation>
    <scope>NUCLEOTIDE SEQUENCE [LARGE SCALE GENOMIC DNA]</scope>
    <source>
        <strain evidence="5 6">Sanger_18</strain>
    </source>
</reference>
<name>A0ABT2T527_9FIRM</name>
<sequence>MKDDRSRSICLLQTINRNMRRCVEKKVAGTGVFRSQHKLLMTLGNHQDCSQTELAEKLEISPAAVAVSLKKLEKTGYISRQCDSRDNRVNQIVITEKGQDMIRRSVEYFREIDENMLKGFSEQEIQELNGLLTRMQQNGEAYYQSLDHGE</sequence>
<dbReference type="InterPro" id="IPR036390">
    <property type="entry name" value="WH_DNA-bd_sf"/>
</dbReference>
<keyword evidence="2" id="KW-0238">DNA-binding</keyword>
<dbReference type="PANTHER" id="PTHR42756">
    <property type="entry name" value="TRANSCRIPTIONAL REGULATOR, MARR"/>
    <property type="match status" value="1"/>
</dbReference>
<dbReference type="RefSeq" id="WP_262575072.1">
    <property type="nucleotide sequence ID" value="NZ_JAOQKJ010000008.1"/>
</dbReference>
<proteinExistence type="predicted"/>
<evidence type="ECO:0000256" key="3">
    <source>
        <dbReference type="ARBA" id="ARBA00023163"/>
    </source>
</evidence>
<keyword evidence="6" id="KW-1185">Reference proteome</keyword>
<gene>
    <name evidence="5" type="ORF">OCV77_10675</name>
</gene>
<organism evidence="5 6">
    <name type="scientific">Suilimivivens aceti</name>
    <dbReference type="NCBI Taxonomy" id="2981774"/>
    <lineage>
        <taxon>Bacteria</taxon>
        <taxon>Bacillati</taxon>
        <taxon>Bacillota</taxon>
        <taxon>Clostridia</taxon>
        <taxon>Lachnospirales</taxon>
        <taxon>Lachnospiraceae</taxon>
        <taxon>Suilimivivens</taxon>
    </lineage>
</organism>
<evidence type="ECO:0000256" key="1">
    <source>
        <dbReference type="ARBA" id="ARBA00023015"/>
    </source>
</evidence>
<evidence type="ECO:0000256" key="2">
    <source>
        <dbReference type="ARBA" id="ARBA00023125"/>
    </source>
</evidence>
<dbReference type="InterPro" id="IPR000835">
    <property type="entry name" value="HTH_MarR-typ"/>
</dbReference>
<keyword evidence="3" id="KW-0804">Transcription</keyword>
<keyword evidence="1" id="KW-0805">Transcription regulation</keyword>
<dbReference type="SMART" id="SM00347">
    <property type="entry name" value="HTH_MARR"/>
    <property type="match status" value="1"/>
</dbReference>
<evidence type="ECO:0000313" key="5">
    <source>
        <dbReference type="EMBL" id="MCU6744956.1"/>
    </source>
</evidence>
<protein>
    <submittedName>
        <fullName evidence="5">MarR family transcriptional regulator</fullName>
    </submittedName>
</protein>
<dbReference type="CDD" id="cd00090">
    <property type="entry name" value="HTH_ARSR"/>
    <property type="match status" value="1"/>
</dbReference>
<accession>A0ABT2T527</accession>
<dbReference type="PRINTS" id="PR00598">
    <property type="entry name" value="HTHMARR"/>
</dbReference>
<dbReference type="EMBL" id="JAOQKJ010000008">
    <property type="protein sequence ID" value="MCU6744956.1"/>
    <property type="molecule type" value="Genomic_DNA"/>
</dbReference>
<dbReference type="Pfam" id="PF01047">
    <property type="entry name" value="MarR"/>
    <property type="match status" value="1"/>
</dbReference>
<comment type="caution">
    <text evidence="5">The sequence shown here is derived from an EMBL/GenBank/DDBJ whole genome shotgun (WGS) entry which is preliminary data.</text>
</comment>
<dbReference type="Proteomes" id="UP001652432">
    <property type="component" value="Unassembled WGS sequence"/>
</dbReference>
<dbReference type="InterPro" id="IPR036388">
    <property type="entry name" value="WH-like_DNA-bd_sf"/>
</dbReference>
<evidence type="ECO:0000259" key="4">
    <source>
        <dbReference type="PROSITE" id="PS50995"/>
    </source>
</evidence>
<dbReference type="PANTHER" id="PTHR42756:SF1">
    <property type="entry name" value="TRANSCRIPTIONAL REPRESSOR OF EMRAB OPERON"/>
    <property type="match status" value="1"/>
</dbReference>
<evidence type="ECO:0000313" key="6">
    <source>
        <dbReference type="Proteomes" id="UP001652432"/>
    </source>
</evidence>
<dbReference type="PROSITE" id="PS50995">
    <property type="entry name" value="HTH_MARR_2"/>
    <property type="match status" value="1"/>
</dbReference>
<dbReference type="Gene3D" id="1.10.10.10">
    <property type="entry name" value="Winged helix-like DNA-binding domain superfamily/Winged helix DNA-binding domain"/>
    <property type="match status" value="1"/>
</dbReference>